<feature type="signal peptide" evidence="1">
    <location>
        <begin position="1"/>
        <end position="28"/>
    </location>
</feature>
<reference evidence="2 3" key="1">
    <citation type="submission" date="2019-06" db="EMBL/GenBank/DDBJ databases">
        <title>Whole genome shotgun sequence of Streptomyces gardneri NBRC 12865.</title>
        <authorList>
            <person name="Hosoyama A."/>
            <person name="Uohara A."/>
            <person name="Ohji S."/>
            <person name="Ichikawa N."/>
        </authorList>
    </citation>
    <scope>NUCLEOTIDE SEQUENCE [LARGE SCALE GENOMIC DNA]</scope>
    <source>
        <strain evidence="2 3">NBRC 12865</strain>
    </source>
</reference>
<feature type="chain" id="PRO_5038425786" description="Lipoprotein" evidence="1">
    <location>
        <begin position="29"/>
        <end position="170"/>
    </location>
</feature>
<evidence type="ECO:0008006" key="4">
    <source>
        <dbReference type="Google" id="ProtNLM"/>
    </source>
</evidence>
<dbReference type="PROSITE" id="PS51257">
    <property type="entry name" value="PROKAR_LIPOPROTEIN"/>
    <property type="match status" value="1"/>
</dbReference>
<dbReference type="Proteomes" id="UP000315226">
    <property type="component" value="Unassembled WGS sequence"/>
</dbReference>
<dbReference type="OrthoDB" id="4204758at2"/>
<dbReference type="AlphaFoldDB" id="A0A4Y3RK10"/>
<evidence type="ECO:0000313" key="3">
    <source>
        <dbReference type="Proteomes" id="UP000315226"/>
    </source>
</evidence>
<comment type="caution">
    <text evidence="2">The sequence shown here is derived from an EMBL/GenBank/DDBJ whole genome shotgun (WGS) entry which is preliminary data.</text>
</comment>
<keyword evidence="1" id="KW-0732">Signal</keyword>
<gene>
    <name evidence="2" type="ORF">SGA01_35600</name>
</gene>
<name>A0A4Y3RK10_9ACTN</name>
<proteinExistence type="predicted"/>
<keyword evidence="3" id="KW-1185">Reference proteome</keyword>
<organism evidence="2 3">
    <name type="scientific">Streptomyces gardneri</name>
    <dbReference type="NCBI Taxonomy" id="66892"/>
    <lineage>
        <taxon>Bacteria</taxon>
        <taxon>Bacillati</taxon>
        <taxon>Actinomycetota</taxon>
        <taxon>Actinomycetes</taxon>
        <taxon>Kitasatosporales</taxon>
        <taxon>Streptomycetaceae</taxon>
        <taxon>Streptomyces</taxon>
    </lineage>
</organism>
<sequence length="170" mass="18819">MNRRHKTRGSLFVALISALVLTSCSTGAPGSATRESTYPYWEKGAGATEAAAFMKIEIPEGATDVKGAVQVNPREDEYILSFRTGKATAAQVAKDLHSEEPLAPWGIKSTQESELFEHLGLSEPKTLKDALWAGVCPPCVKDYRRRDVAWLEIYIENLDSEQARVYLRAF</sequence>
<dbReference type="EMBL" id="BJMN01000022">
    <property type="protein sequence ID" value="GEB57955.1"/>
    <property type="molecule type" value="Genomic_DNA"/>
</dbReference>
<evidence type="ECO:0000313" key="2">
    <source>
        <dbReference type="EMBL" id="GEB57955.1"/>
    </source>
</evidence>
<protein>
    <recommendedName>
        <fullName evidence="4">Lipoprotein</fullName>
    </recommendedName>
</protein>
<dbReference type="RefSeq" id="WP_141297427.1">
    <property type="nucleotide sequence ID" value="NZ_BJMN01000022.1"/>
</dbReference>
<evidence type="ECO:0000256" key="1">
    <source>
        <dbReference type="SAM" id="SignalP"/>
    </source>
</evidence>
<accession>A0A4Y3RK10</accession>